<comment type="caution">
    <text evidence="16">The sequence shown here is derived from an EMBL/GenBank/DDBJ whole genome shotgun (WGS) entry which is preliminary data.</text>
</comment>
<dbReference type="InterPro" id="IPR027417">
    <property type="entry name" value="P-loop_NTPase"/>
</dbReference>
<feature type="region of interest" description="Lon-protease-like" evidence="11">
    <location>
        <begin position="354"/>
        <end position="461"/>
    </location>
</feature>
<dbReference type="AlphaFoldDB" id="A0A9D0ZK72"/>
<dbReference type="SUPFAM" id="SSF54211">
    <property type="entry name" value="Ribosomal protein S5 domain 2-like"/>
    <property type="match status" value="1"/>
</dbReference>
<keyword evidence="6 13" id="KW-0862">Zinc</keyword>
<feature type="region of interest" description="Disordered" evidence="14">
    <location>
        <begin position="35"/>
        <end position="56"/>
    </location>
</feature>
<dbReference type="GO" id="GO:0008270">
    <property type="term" value="F:zinc ion binding"/>
    <property type="evidence" value="ECO:0007669"/>
    <property type="project" value="UniProtKB-KW"/>
</dbReference>
<dbReference type="FunFam" id="3.40.50.300:FF:000050">
    <property type="entry name" value="DNA repair protein RadA"/>
    <property type="match status" value="1"/>
</dbReference>
<evidence type="ECO:0000313" key="16">
    <source>
        <dbReference type="EMBL" id="HIQ81677.1"/>
    </source>
</evidence>
<dbReference type="Pfam" id="PF18073">
    <property type="entry name" value="Zn_ribbon_LapB"/>
    <property type="match status" value="1"/>
</dbReference>
<keyword evidence="10 11" id="KW-0234">DNA repair</keyword>
<evidence type="ECO:0000256" key="8">
    <source>
        <dbReference type="ARBA" id="ARBA00023016"/>
    </source>
</evidence>
<comment type="similarity">
    <text evidence="11 13">Belongs to the RecA family. RadA subfamily.</text>
</comment>
<dbReference type="CDD" id="cd01121">
    <property type="entry name" value="RadA_SMS_N"/>
    <property type="match status" value="1"/>
</dbReference>
<evidence type="ECO:0000256" key="2">
    <source>
        <dbReference type="ARBA" id="ARBA00022741"/>
    </source>
</evidence>
<dbReference type="EMBL" id="DVFZ01000012">
    <property type="protein sequence ID" value="HIQ81677.1"/>
    <property type="molecule type" value="Genomic_DNA"/>
</dbReference>
<comment type="function">
    <text evidence="11">Plays a role in repairing double-strand DNA breaks, probably involving stabilizing or processing branched DNA or blocked replication forks.</text>
</comment>
<feature type="short sequence motif" description="RadA KNRFG motif" evidence="11">
    <location>
        <begin position="255"/>
        <end position="259"/>
    </location>
</feature>
<evidence type="ECO:0000256" key="1">
    <source>
        <dbReference type="ARBA" id="ARBA00022723"/>
    </source>
</evidence>
<evidence type="ECO:0000256" key="9">
    <source>
        <dbReference type="ARBA" id="ARBA00023125"/>
    </source>
</evidence>
<dbReference type="InterPro" id="IPR041166">
    <property type="entry name" value="Rubredoxin_2"/>
</dbReference>
<dbReference type="PANTHER" id="PTHR32472:SF10">
    <property type="entry name" value="DNA REPAIR PROTEIN RADA-LIKE PROTEIN"/>
    <property type="match status" value="1"/>
</dbReference>
<dbReference type="GO" id="GO:0140664">
    <property type="term" value="F:ATP-dependent DNA damage sensor activity"/>
    <property type="evidence" value="ECO:0007669"/>
    <property type="project" value="InterPro"/>
</dbReference>
<evidence type="ECO:0000313" key="17">
    <source>
        <dbReference type="Proteomes" id="UP000824260"/>
    </source>
</evidence>
<dbReference type="PRINTS" id="PR01874">
    <property type="entry name" value="DNAREPAIRADA"/>
</dbReference>
<reference evidence="16" key="2">
    <citation type="journal article" date="2021" name="PeerJ">
        <title>Extensive microbial diversity within the chicken gut microbiome revealed by metagenomics and culture.</title>
        <authorList>
            <person name="Gilroy R."/>
            <person name="Ravi A."/>
            <person name="Getino M."/>
            <person name="Pursley I."/>
            <person name="Horton D.L."/>
            <person name="Alikhan N.F."/>
            <person name="Baker D."/>
            <person name="Gharbi K."/>
            <person name="Hall N."/>
            <person name="Watson M."/>
            <person name="Adriaenssens E.M."/>
            <person name="Foster-Nyarko E."/>
            <person name="Jarju S."/>
            <person name="Secka A."/>
            <person name="Antonio M."/>
            <person name="Oren A."/>
            <person name="Chaudhuri R.R."/>
            <person name="La Ragione R."/>
            <person name="Hildebrand F."/>
            <person name="Pallen M.J."/>
        </authorList>
    </citation>
    <scope>NUCLEOTIDE SEQUENCE</scope>
    <source>
        <strain evidence="16">ChiSjej6B24-2974</strain>
    </source>
</reference>
<feature type="binding site" evidence="11">
    <location>
        <begin position="98"/>
        <end position="105"/>
    </location>
    <ligand>
        <name>ATP</name>
        <dbReference type="ChEBI" id="CHEBI:30616"/>
    </ligand>
</feature>
<keyword evidence="3 11" id="KW-0227">DNA damage</keyword>
<dbReference type="InterPro" id="IPR020568">
    <property type="entry name" value="Ribosomal_Su5_D2-typ_SF"/>
</dbReference>
<dbReference type="SMART" id="SM00382">
    <property type="entry name" value="AAA"/>
    <property type="match status" value="1"/>
</dbReference>
<evidence type="ECO:0000256" key="11">
    <source>
        <dbReference type="HAMAP-Rule" id="MF_01498"/>
    </source>
</evidence>
<dbReference type="GO" id="GO:0005829">
    <property type="term" value="C:cytosol"/>
    <property type="evidence" value="ECO:0007669"/>
    <property type="project" value="TreeGrafter"/>
</dbReference>
<keyword evidence="8 11" id="KW-0346">Stress response</keyword>
<evidence type="ECO:0000256" key="5">
    <source>
        <dbReference type="ARBA" id="ARBA00022801"/>
    </source>
</evidence>
<accession>A0A9D0ZK72</accession>
<evidence type="ECO:0000256" key="12">
    <source>
        <dbReference type="NCBIfam" id="TIGR00416"/>
    </source>
</evidence>
<feature type="domain" description="RecA family profile 1" evidence="15">
    <location>
        <begin position="69"/>
        <end position="218"/>
    </location>
</feature>
<dbReference type="GO" id="GO:0004252">
    <property type="term" value="F:serine-type endopeptidase activity"/>
    <property type="evidence" value="ECO:0007669"/>
    <property type="project" value="InterPro"/>
</dbReference>
<dbReference type="SUPFAM" id="SSF52540">
    <property type="entry name" value="P-loop containing nucleoside triphosphate hydrolases"/>
    <property type="match status" value="1"/>
</dbReference>
<keyword evidence="7 11" id="KW-0067">ATP-binding</keyword>
<evidence type="ECO:0000256" key="3">
    <source>
        <dbReference type="ARBA" id="ARBA00022763"/>
    </source>
</evidence>
<keyword evidence="2 11" id="KW-0547">Nucleotide-binding</keyword>
<dbReference type="GO" id="GO:0003684">
    <property type="term" value="F:damaged DNA binding"/>
    <property type="evidence" value="ECO:0007669"/>
    <property type="project" value="InterPro"/>
</dbReference>
<dbReference type="GO" id="GO:0005524">
    <property type="term" value="F:ATP binding"/>
    <property type="evidence" value="ECO:0007669"/>
    <property type="project" value="UniProtKB-UniRule"/>
</dbReference>
<dbReference type="Gene3D" id="3.40.50.300">
    <property type="entry name" value="P-loop containing nucleotide triphosphate hydrolases"/>
    <property type="match status" value="1"/>
</dbReference>
<keyword evidence="5" id="KW-0378">Hydrolase</keyword>
<comment type="domain">
    <text evidence="11">The middle region has homology to RecA with ATPase motifs including the RadA KNRFG motif, while the C-terminus is homologous to Lon protease.</text>
</comment>
<evidence type="ECO:0000256" key="13">
    <source>
        <dbReference type="RuleBase" id="RU003555"/>
    </source>
</evidence>
<protein>
    <recommendedName>
        <fullName evidence="11 12">DNA repair protein RadA</fullName>
    </recommendedName>
</protein>
<dbReference type="GO" id="GO:0000725">
    <property type="term" value="P:recombinational repair"/>
    <property type="evidence" value="ECO:0007669"/>
    <property type="project" value="UniProtKB-UniRule"/>
</dbReference>
<evidence type="ECO:0000256" key="10">
    <source>
        <dbReference type="ARBA" id="ARBA00023204"/>
    </source>
</evidence>
<dbReference type="GO" id="GO:0006508">
    <property type="term" value="P:proteolysis"/>
    <property type="evidence" value="ECO:0007669"/>
    <property type="project" value="InterPro"/>
</dbReference>
<dbReference type="InterPro" id="IPR003593">
    <property type="entry name" value="AAA+_ATPase"/>
</dbReference>
<dbReference type="Proteomes" id="UP000824260">
    <property type="component" value="Unassembled WGS sequence"/>
</dbReference>
<gene>
    <name evidence="11 16" type="primary">radA</name>
    <name evidence="16" type="ORF">IAA52_01095</name>
</gene>
<dbReference type="HAMAP" id="MF_01498">
    <property type="entry name" value="RadA_bact"/>
    <property type="match status" value="1"/>
</dbReference>
<comment type="function">
    <text evidence="13">DNA-dependent ATPase involved in processing of recombination intermediates, plays a role in repairing DNA breaks. Stimulates the branch migration of RecA-mediated strand transfer reactions, allowing the 3' invading strand to extend heteroduplex DNA faster. Binds ssDNA in the presence of ADP but not other nucleotides, has ATPase activity that is stimulated by ssDNA and various branched DNA structures, but inhibited by SSB. Does not have RecA's homology-searching function.</text>
</comment>
<dbReference type="InterPro" id="IPR020588">
    <property type="entry name" value="RecA_ATP-bd"/>
</dbReference>
<dbReference type="PROSITE" id="PS50162">
    <property type="entry name" value="RECA_2"/>
    <property type="match status" value="1"/>
</dbReference>
<dbReference type="PANTHER" id="PTHR32472">
    <property type="entry name" value="DNA REPAIR PROTEIN RADA"/>
    <property type="match status" value="1"/>
</dbReference>
<sequence length="461" mass="49357">MAKSKTVYVCSACGYETGRWLGRCPECESWNTLQEEVRQPEAKSPEKKIKRAPGASAPALRIDEIPDDAMQRRPCGIGELDRVLGGGVVDGSVVLVGGDPGVGKSTLLTQVCANMARAGEKVLYVSGEESARQIKMRANRLGASGTGMYVLSENDMTTVERRMEELAPRVMVVDSIQTMYLPEIASAPGSVSQVRESASQLIRLAKISGCCVFLVGHVTKEGSLAGPRVLEHMVDAVLYFEGDRQNHYRLLRAVKNRFGSVNELGMFEMSGDGMREVTNASEALLSERAHDASGSVVMCALEGTRPLLTDVQALVARAPFGTPRRMASGVDQGRLSLLLAVLEKRAGVRLFDQDVYINIAGGMTLTEPAADLALCAAVVSSLRAKPIGGTFAVMGEVGLAGEVRAVPQAERRLNECMRLGFQNVVLPKGNLRGIRVPEGMNVHPADTVLDAIAALGLFAKS</sequence>
<dbReference type="Pfam" id="PF13481">
    <property type="entry name" value="AAA_25"/>
    <property type="match status" value="1"/>
</dbReference>
<organism evidence="16 17">
    <name type="scientific">Candidatus Pullichristensenella stercorigallinarum</name>
    <dbReference type="NCBI Taxonomy" id="2840909"/>
    <lineage>
        <taxon>Bacteria</taxon>
        <taxon>Bacillati</taxon>
        <taxon>Bacillota</taxon>
        <taxon>Clostridia</taxon>
        <taxon>Candidatus Pullichristensenella</taxon>
    </lineage>
</organism>
<dbReference type="InterPro" id="IPR014721">
    <property type="entry name" value="Ribsml_uS5_D2-typ_fold_subgr"/>
</dbReference>
<evidence type="ECO:0000256" key="4">
    <source>
        <dbReference type="ARBA" id="ARBA00022771"/>
    </source>
</evidence>
<dbReference type="NCBIfam" id="TIGR00416">
    <property type="entry name" value="sms"/>
    <property type="match status" value="1"/>
</dbReference>
<dbReference type="InterPro" id="IPR008269">
    <property type="entry name" value="Lon_proteolytic"/>
</dbReference>
<evidence type="ECO:0000256" key="7">
    <source>
        <dbReference type="ARBA" id="ARBA00022840"/>
    </source>
</evidence>
<proteinExistence type="inferred from homology"/>
<keyword evidence="1 11" id="KW-0479">Metal-binding</keyword>
<dbReference type="InterPro" id="IPR004504">
    <property type="entry name" value="DNA_repair_RadA"/>
</dbReference>
<name>A0A9D0ZK72_9FIRM</name>
<dbReference type="Pfam" id="PF05362">
    <property type="entry name" value="Lon_C"/>
    <property type="match status" value="1"/>
</dbReference>
<reference evidence="16" key="1">
    <citation type="submission" date="2020-10" db="EMBL/GenBank/DDBJ databases">
        <authorList>
            <person name="Gilroy R."/>
        </authorList>
    </citation>
    <scope>NUCLEOTIDE SEQUENCE</scope>
    <source>
        <strain evidence="16">ChiSjej6B24-2974</strain>
    </source>
</reference>
<keyword evidence="9 11" id="KW-0238">DNA-binding</keyword>
<evidence type="ECO:0000259" key="15">
    <source>
        <dbReference type="PROSITE" id="PS50162"/>
    </source>
</evidence>
<evidence type="ECO:0000256" key="6">
    <source>
        <dbReference type="ARBA" id="ARBA00022833"/>
    </source>
</evidence>
<dbReference type="GO" id="GO:0004176">
    <property type="term" value="F:ATP-dependent peptidase activity"/>
    <property type="evidence" value="ECO:0007669"/>
    <property type="project" value="InterPro"/>
</dbReference>
<feature type="compositionally biased region" description="Basic and acidic residues" evidence="14">
    <location>
        <begin position="35"/>
        <end position="47"/>
    </location>
</feature>
<keyword evidence="4 13" id="KW-0863">Zinc-finger</keyword>
<evidence type="ECO:0000256" key="14">
    <source>
        <dbReference type="SAM" id="MobiDB-lite"/>
    </source>
</evidence>
<dbReference type="Gene3D" id="3.30.230.10">
    <property type="match status" value="1"/>
</dbReference>